<reference evidence="1 2" key="1">
    <citation type="submission" date="2018-06" db="EMBL/GenBank/DDBJ databases">
        <title>Comparative genomics reveals the genomic features of Rhizophagus irregularis, R. cerebriforme, R. diaphanum and Gigaspora rosea, and their symbiotic lifestyle signature.</title>
        <authorList>
            <person name="Morin E."/>
            <person name="San Clemente H."/>
            <person name="Chen E.C.H."/>
            <person name="De La Providencia I."/>
            <person name="Hainaut M."/>
            <person name="Kuo A."/>
            <person name="Kohler A."/>
            <person name="Murat C."/>
            <person name="Tang N."/>
            <person name="Roy S."/>
            <person name="Loubradou J."/>
            <person name="Henrissat B."/>
            <person name="Grigoriev I.V."/>
            <person name="Corradi N."/>
            <person name="Roux C."/>
            <person name="Martin F.M."/>
        </authorList>
    </citation>
    <scope>NUCLEOTIDE SEQUENCE [LARGE SCALE GENOMIC DNA]</scope>
    <source>
        <strain evidence="1 2">DAOM 194757</strain>
    </source>
</reference>
<dbReference type="OrthoDB" id="10006270at2759"/>
<sequence>MEKYQEALDILDDENSFLDRDYNSVNKNTEGGISVSLSLMLLRGVAYSQQPDLDNAKQWFKKSAGN</sequence>
<dbReference type="Gene3D" id="1.25.40.10">
    <property type="entry name" value="Tetratricopeptide repeat domain"/>
    <property type="match status" value="1"/>
</dbReference>
<dbReference type="AlphaFoldDB" id="A0A397V492"/>
<evidence type="ECO:0000313" key="1">
    <source>
        <dbReference type="EMBL" id="RIB17280.1"/>
    </source>
</evidence>
<dbReference type="Proteomes" id="UP000266673">
    <property type="component" value="Unassembled WGS sequence"/>
</dbReference>
<dbReference type="InterPro" id="IPR011990">
    <property type="entry name" value="TPR-like_helical_dom_sf"/>
</dbReference>
<evidence type="ECO:0000313" key="2">
    <source>
        <dbReference type="Proteomes" id="UP000266673"/>
    </source>
</evidence>
<gene>
    <name evidence="1" type="ORF">C2G38_2088690</name>
</gene>
<protein>
    <submittedName>
        <fullName evidence="1">Uncharacterized protein</fullName>
    </submittedName>
</protein>
<proteinExistence type="predicted"/>
<feature type="non-terminal residue" evidence="1">
    <location>
        <position position="66"/>
    </location>
</feature>
<dbReference type="STRING" id="44941.A0A397V492"/>
<comment type="caution">
    <text evidence="1">The sequence shown here is derived from an EMBL/GenBank/DDBJ whole genome shotgun (WGS) entry which is preliminary data.</text>
</comment>
<name>A0A397V492_9GLOM</name>
<organism evidence="1 2">
    <name type="scientific">Gigaspora rosea</name>
    <dbReference type="NCBI Taxonomy" id="44941"/>
    <lineage>
        <taxon>Eukaryota</taxon>
        <taxon>Fungi</taxon>
        <taxon>Fungi incertae sedis</taxon>
        <taxon>Mucoromycota</taxon>
        <taxon>Glomeromycotina</taxon>
        <taxon>Glomeromycetes</taxon>
        <taxon>Diversisporales</taxon>
        <taxon>Gigasporaceae</taxon>
        <taxon>Gigaspora</taxon>
    </lineage>
</organism>
<keyword evidence="2" id="KW-1185">Reference proteome</keyword>
<dbReference type="EMBL" id="QKWP01000618">
    <property type="protein sequence ID" value="RIB17280.1"/>
    <property type="molecule type" value="Genomic_DNA"/>
</dbReference>
<accession>A0A397V492</accession>